<name>A0A1E4TAX7_9ASCO</name>
<evidence type="ECO:0000313" key="5">
    <source>
        <dbReference type="Proteomes" id="UP000095023"/>
    </source>
</evidence>
<accession>A0A1E4TAX7</accession>
<evidence type="ECO:0000313" key="4">
    <source>
        <dbReference type="EMBL" id="ODV88904.1"/>
    </source>
</evidence>
<evidence type="ECO:0000256" key="1">
    <source>
        <dbReference type="SAM" id="Coils"/>
    </source>
</evidence>
<feature type="domain" description="BHLH" evidence="3">
    <location>
        <begin position="468"/>
        <end position="520"/>
    </location>
</feature>
<evidence type="ECO:0000259" key="3">
    <source>
        <dbReference type="PROSITE" id="PS50888"/>
    </source>
</evidence>
<dbReference type="InterPro" id="IPR011598">
    <property type="entry name" value="bHLH_dom"/>
</dbReference>
<dbReference type="AlphaFoldDB" id="A0A1E4TAX7"/>
<feature type="compositionally biased region" description="Polar residues" evidence="2">
    <location>
        <begin position="254"/>
        <end position="286"/>
    </location>
</feature>
<dbReference type="SMART" id="SM00353">
    <property type="entry name" value="HLH"/>
    <property type="match status" value="1"/>
</dbReference>
<feature type="compositionally biased region" description="Polar residues" evidence="2">
    <location>
        <begin position="380"/>
        <end position="392"/>
    </location>
</feature>
<dbReference type="InterPro" id="IPR036638">
    <property type="entry name" value="HLH_DNA-bd_sf"/>
</dbReference>
<gene>
    <name evidence="4" type="ORF">CANCADRAFT_45389</name>
</gene>
<dbReference type="SUPFAM" id="SSF47459">
    <property type="entry name" value="HLH, helix-loop-helix DNA-binding domain"/>
    <property type="match status" value="1"/>
</dbReference>
<feature type="region of interest" description="Disordered" evidence="2">
    <location>
        <begin position="331"/>
        <end position="407"/>
    </location>
</feature>
<feature type="compositionally biased region" description="Basic and acidic residues" evidence="2">
    <location>
        <begin position="331"/>
        <end position="342"/>
    </location>
</feature>
<dbReference type="OrthoDB" id="5344169at2759"/>
<dbReference type="PROSITE" id="PS50888">
    <property type="entry name" value="BHLH"/>
    <property type="match status" value="1"/>
</dbReference>
<keyword evidence="5" id="KW-1185">Reference proteome</keyword>
<dbReference type="Pfam" id="PF00010">
    <property type="entry name" value="HLH"/>
    <property type="match status" value="1"/>
</dbReference>
<protein>
    <recommendedName>
        <fullName evidence="3">BHLH domain-containing protein</fullName>
    </recommendedName>
</protein>
<feature type="compositionally biased region" description="Basic and acidic residues" evidence="2">
    <location>
        <begin position="397"/>
        <end position="407"/>
    </location>
</feature>
<dbReference type="Gene3D" id="4.10.280.10">
    <property type="entry name" value="Helix-loop-helix DNA-binding domain"/>
    <property type="match status" value="1"/>
</dbReference>
<evidence type="ECO:0000256" key="2">
    <source>
        <dbReference type="SAM" id="MobiDB-lite"/>
    </source>
</evidence>
<dbReference type="Proteomes" id="UP000095023">
    <property type="component" value="Unassembled WGS sequence"/>
</dbReference>
<feature type="region of interest" description="Disordered" evidence="2">
    <location>
        <begin position="210"/>
        <end position="315"/>
    </location>
</feature>
<feature type="coiled-coil region" evidence="1">
    <location>
        <begin position="510"/>
        <end position="537"/>
    </location>
</feature>
<sequence>MAQANYTRPLFHPPQCADNRSKANFLFLSLQRSTAYTISCSTLPLAMEVNVSPKEQVQRHSFDDQTLELADSFDFQTLPDALMQHYDHPMFDQTGKDNSEYNNAFSVKSFISDSDVTIPALVPPTPNSLELHATQSQVLLSQESNFAYDSQFNADFMTPLISPAVNPLESYNLAPTPLLQPLPLPILDDSYEPTTIDPTTAFTAHAADPLSYSQRSRPASQNSKAQRQTNGRVSKPQSPMLKAQNSPALRKSNRISLTQQSPLIHSNVSPTADSDSVSPQDLPSSFTKDELRHSMHSSNGAAELGNDANSNGSLEYEPVTPAMLMKIHTAEVETPKIGEQKTRTVSRAGSKSRVPGSAGRSRKNSMVRTEDESRPGGAESVSSGSRRASMTISPRIVPKDQGHGEITIKDPETQKTKILLEPNVTAGMSSEQIQQILESRSNYQNILDGKHSELGLQYPEHLSQNLNAKRTSHKLAEQGRRNRINAALQELGSLLSSSNDCGPASKAITVENAIEHIKKLRSDLNDARLRIKELEAQCASD</sequence>
<dbReference type="EMBL" id="KV453843">
    <property type="protein sequence ID" value="ODV88904.1"/>
    <property type="molecule type" value="Genomic_DNA"/>
</dbReference>
<organism evidence="4 5">
    <name type="scientific">Tortispora caseinolytica NRRL Y-17796</name>
    <dbReference type="NCBI Taxonomy" id="767744"/>
    <lineage>
        <taxon>Eukaryota</taxon>
        <taxon>Fungi</taxon>
        <taxon>Dikarya</taxon>
        <taxon>Ascomycota</taxon>
        <taxon>Saccharomycotina</taxon>
        <taxon>Trigonopsidomycetes</taxon>
        <taxon>Trigonopsidales</taxon>
        <taxon>Trigonopsidaceae</taxon>
        <taxon>Tortispora</taxon>
    </lineage>
</organism>
<dbReference type="GO" id="GO:0046983">
    <property type="term" value="F:protein dimerization activity"/>
    <property type="evidence" value="ECO:0007669"/>
    <property type="project" value="InterPro"/>
</dbReference>
<keyword evidence="1" id="KW-0175">Coiled coil</keyword>
<proteinExistence type="predicted"/>
<reference evidence="5" key="1">
    <citation type="submission" date="2016-02" db="EMBL/GenBank/DDBJ databases">
        <title>Comparative genomics of biotechnologically important yeasts.</title>
        <authorList>
            <consortium name="DOE Joint Genome Institute"/>
            <person name="Riley R."/>
            <person name="Haridas S."/>
            <person name="Wolfe K.H."/>
            <person name="Lopes M.R."/>
            <person name="Hittinger C.T."/>
            <person name="Goker M."/>
            <person name="Salamov A."/>
            <person name="Wisecaver J."/>
            <person name="Long T.M."/>
            <person name="Aerts A.L."/>
            <person name="Barry K."/>
            <person name="Choi C."/>
            <person name="Clum A."/>
            <person name="Coughlan A.Y."/>
            <person name="Deshpande S."/>
            <person name="Douglass A.P."/>
            <person name="Hanson S.J."/>
            <person name="Klenk H.-P."/>
            <person name="Labutti K."/>
            <person name="Lapidus A."/>
            <person name="Lindquist E."/>
            <person name="Lipzen A."/>
            <person name="Meier-Kolthoff J.P."/>
            <person name="Ohm R.A."/>
            <person name="Otillar R.P."/>
            <person name="Pangilinan J."/>
            <person name="Peng Y."/>
            <person name="Rokas A."/>
            <person name="Rosa C.A."/>
            <person name="Scheuner C."/>
            <person name="Sibirny A.A."/>
            <person name="Slot J.C."/>
            <person name="Stielow J.B."/>
            <person name="Sun H."/>
            <person name="Kurtzman C.P."/>
            <person name="Blackwell M."/>
            <person name="Jeffries T.W."/>
            <person name="Grigoriev I.V."/>
        </authorList>
    </citation>
    <scope>NUCLEOTIDE SEQUENCE [LARGE SCALE GENOMIC DNA]</scope>
    <source>
        <strain evidence="5">NRRL Y-17796</strain>
    </source>
</reference>
<feature type="compositionally biased region" description="Polar residues" evidence="2">
    <location>
        <begin position="211"/>
        <end position="247"/>
    </location>
</feature>